<dbReference type="GO" id="GO:0046872">
    <property type="term" value="F:metal ion binding"/>
    <property type="evidence" value="ECO:0007669"/>
    <property type="project" value="UniProtKB-KW"/>
</dbReference>
<dbReference type="AlphaFoldDB" id="A0AAF3EL89"/>
<dbReference type="InterPro" id="IPR002156">
    <property type="entry name" value="RNaseH_domain"/>
</dbReference>
<dbReference type="Pfam" id="PF01682">
    <property type="entry name" value="DB"/>
    <property type="match status" value="1"/>
</dbReference>
<dbReference type="PANTHER" id="PTHR10642">
    <property type="entry name" value="RIBONUCLEASE H1"/>
    <property type="match status" value="1"/>
</dbReference>
<dbReference type="InterPro" id="IPR009027">
    <property type="entry name" value="Ribosomal_bL9/RNase_H1_N"/>
</dbReference>
<dbReference type="Gene3D" id="3.30.420.10">
    <property type="entry name" value="Ribonuclease H-like superfamily/Ribonuclease H"/>
    <property type="match status" value="2"/>
</dbReference>
<keyword evidence="7" id="KW-0255">Endonuclease</keyword>
<proteinExistence type="inferred from homology"/>
<dbReference type="Proteomes" id="UP000887575">
    <property type="component" value="Unassembled WGS sequence"/>
</dbReference>
<feature type="compositionally biased region" description="Low complexity" evidence="10">
    <location>
        <begin position="41"/>
        <end position="50"/>
    </location>
</feature>
<reference evidence="13" key="1">
    <citation type="submission" date="2024-02" db="UniProtKB">
        <authorList>
            <consortium name="WormBaseParasite"/>
        </authorList>
    </citation>
    <scope>IDENTIFICATION</scope>
</reference>
<dbReference type="SUPFAM" id="SSF53098">
    <property type="entry name" value="Ribonuclease H-like"/>
    <property type="match status" value="2"/>
</dbReference>
<dbReference type="Pfam" id="PF00075">
    <property type="entry name" value="RNase_H"/>
    <property type="match status" value="2"/>
</dbReference>
<dbReference type="InterPro" id="IPR012337">
    <property type="entry name" value="RNaseH-like_sf"/>
</dbReference>
<evidence type="ECO:0000256" key="5">
    <source>
        <dbReference type="ARBA" id="ARBA00022722"/>
    </source>
</evidence>
<dbReference type="CDD" id="cd09280">
    <property type="entry name" value="RNase_HI_eukaryote_like"/>
    <property type="match status" value="2"/>
</dbReference>
<organism evidence="12 13">
    <name type="scientific">Mesorhabditis belari</name>
    <dbReference type="NCBI Taxonomy" id="2138241"/>
    <lineage>
        <taxon>Eukaryota</taxon>
        <taxon>Metazoa</taxon>
        <taxon>Ecdysozoa</taxon>
        <taxon>Nematoda</taxon>
        <taxon>Chromadorea</taxon>
        <taxon>Rhabditida</taxon>
        <taxon>Rhabditina</taxon>
        <taxon>Rhabditomorpha</taxon>
        <taxon>Rhabditoidea</taxon>
        <taxon>Rhabditidae</taxon>
        <taxon>Mesorhabditinae</taxon>
        <taxon>Mesorhabditis</taxon>
    </lineage>
</organism>
<dbReference type="PANTHER" id="PTHR10642:SF26">
    <property type="entry name" value="RIBONUCLEASE H1"/>
    <property type="match status" value="1"/>
</dbReference>
<dbReference type="EC" id="3.1.26.4" evidence="4"/>
<keyword evidence="12" id="KW-1185">Reference proteome</keyword>
<comment type="cofactor">
    <cofactor evidence="2">
        <name>Mg(2+)</name>
        <dbReference type="ChEBI" id="CHEBI:18420"/>
    </cofactor>
</comment>
<evidence type="ECO:0000256" key="3">
    <source>
        <dbReference type="ARBA" id="ARBA00005300"/>
    </source>
</evidence>
<dbReference type="FunFam" id="3.40.970.10:FF:000001">
    <property type="entry name" value="Ribonuclease H1"/>
    <property type="match status" value="2"/>
</dbReference>
<feature type="domain" description="RNase H type-1" evidence="11">
    <location>
        <begin position="995"/>
        <end position="1142"/>
    </location>
</feature>
<sequence>MGRGYGPGGPSNEPWNAYGAQQPPHGQQQQQQPHQQPPPQQQFYSQMPQQQLPPPQQHQQPPMGMYQGQGQGMPPQQQQPTLPQQPQYPMGMGQQLQQSLQNPHPQQSLQNPQQQQSISGQARAPPQGYNSPAPMGSVGSTAPASQQQQPAQPQQQPAQQQEIKFRNELQMYPEQILNNLATYDVAQLCTIGKEIVNELNAKTSTFCQLMKVISEKRPSNQQYAYINYLMEYCELLLKKLYEIRLRIEKAAPGIKMDPDEFIKRMSESEMPKVPEKLEQVIAEFERKRKQLVAISAEIKLFDWTAAVTDPATLKSRERGERRTVAFKICANAISRASWRWIAGSAREASTKSCQQHQINKKRVIKSLEVKQRPLQGTLRITPKFYYFRCLYLECCEQPDLSLIVPYSYSSVYTFYEDQLIGMFYSILWGVHNGFKRIDVSIYHERICTYLRQSDPTIVGKHPIKKPELVKALMKMFQTKEEDLFQVQLGLRACKDPLYEKPPPGNKMSELRFLDTTRDISDLVQQVIERNPFEIPELQERNIREASTRKQFKDLREEGKKVENPNNSEIKPNWKNIQAKVVQKATKRSIIKTPSGDLDLTRSAIAFEGKFSNFRRPGFCRLDSFAMAPRFSFYAVANGRNTGIYSSWDECKKQVDGYANAKFKKFGTKMEALDFIREHDQLKVCTKVILKKKQVQKSDKKEKKKIQEMLLKVEESERRASTKAEDGYERNTAGFVVVYTDGACSNNHKRSKALAGYGVFWNDDHPANESGPVTGEQTNNRGEVTAVIRAIEIAMKNGLDALCVRTDSQFLIDSMTKWVKGWRKNGWKTVSGEPVKNIELMKRLDELTQSIQVVYEKVPAHSGVYGNEMADRLAVQGCNFVGFCRLDSFAMAPRFSFYAVANGRNTGIYSSWDECKKQVDGYANAKFKKFGTKMEALDFIREHDQLKVCTKVILKKKQVQKSDKKEKEKIQKMFLKVEEYERRASTKSGDGYERNTAGFVVVYTDGACSNNNKRSKALAGYGVFWNVDHPANESGPVTGEQTNNRGEVTAVIRAIEIAMKNGLDALCVRTDSQFLIDSMTKWVKGWRKNGWKTGSGEPVKNIELMKRLDELTQSIRVVYEKVPAHSGVYGNEMADRLATQAACCARQKNADKDCKRKFCDFHAISQHNVLHYLNTCSPRGDTVQSMWDCASSRVDHTECCKRR</sequence>
<feature type="compositionally biased region" description="Low complexity" evidence="10">
    <location>
        <begin position="21"/>
        <end position="34"/>
    </location>
</feature>
<protein>
    <recommendedName>
        <fullName evidence="4">ribonuclease H</fullName>
        <ecNumber evidence="4">3.1.26.4</ecNumber>
    </recommendedName>
</protein>
<name>A0AAF3EL89_9BILA</name>
<dbReference type="Gene3D" id="3.40.970.10">
    <property type="entry name" value="Ribonuclease H1, N-terminal domain"/>
    <property type="match status" value="2"/>
</dbReference>
<dbReference type="GO" id="GO:0043137">
    <property type="term" value="P:DNA replication, removal of RNA primer"/>
    <property type="evidence" value="ECO:0007669"/>
    <property type="project" value="TreeGrafter"/>
</dbReference>
<comment type="catalytic activity">
    <reaction evidence="1">
        <text>Endonucleolytic cleavage to 5'-phosphomonoester.</text>
        <dbReference type="EC" id="3.1.26.4"/>
    </reaction>
</comment>
<evidence type="ECO:0000256" key="6">
    <source>
        <dbReference type="ARBA" id="ARBA00022723"/>
    </source>
</evidence>
<accession>A0AAF3EL89</accession>
<keyword evidence="9" id="KW-0460">Magnesium</keyword>
<dbReference type="SUPFAM" id="SSF55658">
    <property type="entry name" value="L9 N-domain-like"/>
    <property type="match status" value="2"/>
</dbReference>
<evidence type="ECO:0000313" key="13">
    <source>
        <dbReference type="WBParaSite" id="MBELARI_LOCUS148"/>
    </source>
</evidence>
<evidence type="ECO:0000313" key="12">
    <source>
        <dbReference type="Proteomes" id="UP000887575"/>
    </source>
</evidence>
<keyword evidence="8" id="KW-0378">Hydrolase</keyword>
<dbReference type="WBParaSite" id="MBELARI_LOCUS148">
    <property type="protein sequence ID" value="MBELARI_LOCUS148"/>
    <property type="gene ID" value="MBELARI_LOCUS148"/>
</dbReference>
<keyword evidence="5" id="KW-0540">Nuclease</keyword>
<keyword evidence="6" id="KW-0479">Metal-binding</keyword>
<evidence type="ECO:0000256" key="1">
    <source>
        <dbReference type="ARBA" id="ARBA00000077"/>
    </source>
</evidence>
<feature type="compositionally biased region" description="Low complexity" evidence="10">
    <location>
        <begin position="142"/>
        <end position="161"/>
    </location>
</feature>
<evidence type="ECO:0000256" key="10">
    <source>
        <dbReference type="SAM" id="MobiDB-lite"/>
    </source>
</evidence>
<feature type="domain" description="RNase H type-1" evidence="11">
    <location>
        <begin position="731"/>
        <end position="878"/>
    </location>
</feature>
<dbReference type="InterPro" id="IPR002602">
    <property type="entry name" value="DB"/>
</dbReference>
<evidence type="ECO:0000256" key="4">
    <source>
        <dbReference type="ARBA" id="ARBA00012180"/>
    </source>
</evidence>
<dbReference type="GO" id="GO:0004523">
    <property type="term" value="F:RNA-DNA hybrid ribonuclease activity"/>
    <property type="evidence" value="ECO:0007669"/>
    <property type="project" value="UniProtKB-EC"/>
</dbReference>
<feature type="region of interest" description="Disordered" evidence="10">
    <location>
        <begin position="1"/>
        <end position="161"/>
    </location>
</feature>
<dbReference type="InterPro" id="IPR011320">
    <property type="entry name" value="RNase_H1_N"/>
</dbReference>
<evidence type="ECO:0000256" key="8">
    <source>
        <dbReference type="ARBA" id="ARBA00022801"/>
    </source>
</evidence>
<dbReference type="PROSITE" id="PS50879">
    <property type="entry name" value="RNASE_H_1"/>
    <property type="match status" value="2"/>
</dbReference>
<dbReference type="InterPro" id="IPR036397">
    <property type="entry name" value="RNaseH_sf"/>
</dbReference>
<dbReference type="InterPro" id="IPR037056">
    <property type="entry name" value="RNase_H1_N_sf"/>
</dbReference>
<evidence type="ECO:0000256" key="7">
    <source>
        <dbReference type="ARBA" id="ARBA00022759"/>
    </source>
</evidence>
<evidence type="ECO:0000256" key="9">
    <source>
        <dbReference type="ARBA" id="ARBA00022842"/>
    </source>
</evidence>
<dbReference type="Pfam" id="PF01693">
    <property type="entry name" value="Cauli_VI"/>
    <property type="match status" value="2"/>
</dbReference>
<feature type="compositionally biased region" description="Low complexity" evidence="10">
    <location>
        <begin position="57"/>
        <end position="117"/>
    </location>
</feature>
<evidence type="ECO:0000256" key="2">
    <source>
        <dbReference type="ARBA" id="ARBA00001946"/>
    </source>
</evidence>
<dbReference type="InterPro" id="IPR050092">
    <property type="entry name" value="RNase_H"/>
</dbReference>
<evidence type="ECO:0000259" key="11">
    <source>
        <dbReference type="PROSITE" id="PS50879"/>
    </source>
</evidence>
<dbReference type="GO" id="GO:0003676">
    <property type="term" value="F:nucleic acid binding"/>
    <property type="evidence" value="ECO:0007669"/>
    <property type="project" value="InterPro"/>
</dbReference>
<comment type="similarity">
    <text evidence="3">Belongs to the RNase H family.</text>
</comment>